<proteinExistence type="predicted"/>
<feature type="region of interest" description="Disordered" evidence="1">
    <location>
        <begin position="1"/>
        <end position="26"/>
    </location>
</feature>
<evidence type="ECO:0000256" key="1">
    <source>
        <dbReference type="SAM" id="MobiDB-lite"/>
    </source>
</evidence>
<name>A0A2N9HTP3_FAGSY</name>
<sequence length="99" mass="10995">MESIPPPNNRSDNGESDGGADLPFRSPEDRVLECECGGDAWWCVNSPAEHSNGAWLLDRMSGSWSFETLRAWWCLDAPKIAPIQAKNSGKCGSHRRHQL</sequence>
<gene>
    <name evidence="2" type="ORF">FSB_LOCUS45278</name>
</gene>
<evidence type="ECO:0000313" key="2">
    <source>
        <dbReference type="EMBL" id="SPD17396.1"/>
    </source>
</evidence>
<reference evidence="2" key="1">
    <citation type="submission" date="2018-02" db="EMBL/GenBank/DDBJ databases">
        <authorList>
            <person name="Cohen D.B."/>
            <person name="Kent A.D."/>
        </authorList>
    </citation>
    <scope>NUCLEOTIDE SEQUENCE</scope>
</reference>
<accession>A0A2N9HTP3</accession>
<dbReference type="EMBL" id="OIVN01004445">
    <property type="protein sequence ID" value="SPD17396.1"/>
    <property type="molecule type" value="Genomic_DNA"/>
</dbReference>
<organism evidence="2">
    <name type="scientific">Fagus sylvatica</name>
    <name type="common">Beechnut</name>
    <dbReference type="NCBI Taxonomy" id="28930"/>
    <lineage>
        <taxon>Eukaryota</taxon>
        <taxon>Viridiplantae</taxon>
        <taxon>Streptophyta</taxon>
        <taxon>Embryophyta</taxon>
        <taxon>Tracheophyta</taxon>
        <taxon>Spermatophyta</taxon>
        <taxon>Magnoliopsida</taxon>
        <taxon>eudicotyledons</taxon>
        <taxon>Gunneridae</taxon>
        <taxon>Pentapetalae</taxon>
        <taxon>rosids</taxon>
        <taxon>fabids</taxon>
        <taxon>Fagales</taxon>
        <taxon>Fagaceae</taxon>
        <taxon>Fagus</taxon>
    </lineage>
</organism>
<dbReference type="AlphaFoldDB" id="A0A2N9HTP3"/>
<protein>
    <submittedName>
        <fullName evidence="2">Uncharacterized protein</fullName>
    </submittedName>
</protein>